<reference evidence="6" key="3">
    <citation type="submission" date="2025-09" db="UniProtKB">
        <authorList>
            <consortium name="Ensembl"/>
        </authorList>
    </citation>
    <scope>IDENTIFICATION</scope>
    <source>
        <strain evidence="6">Hd-rR</strain>
    </source>
</reference>
<reference evidence="6 7" key="1">
    <citation type="journal article" date="2007" name="Nature">
        <title>The medaka draft genome and insights into vertebrate genome evolution.</title>
        <authorList>
            <person name="Kasahara M."/>
            <person name="Naruse K."/>
            <person name="Sasaki S."/>
            <person name="Nakatani Y."/>
            <person name="Qu W."/>
            <person name="Ahsan B."/>
            <person name="Yamada T."/>
            <person name="Nagayasu Y."/>
            <person name="Doi K."/>
            <person name="Kasai Y."/>
            <person name="Jindo T."/>
            <person name="Kobayashi D."/>
            <person name="Shimada A."/>
            <person name="Toyoda A."/>
            <person name="Kuroki Y."/>
            <person name="Fujiyama A."/>
            <person name="Sasaki T."/>
            <person name="Shimizu A."/>
            <person name="Asakawa S."/>
            <person name="Shimizu N."/>
            <person name="Hashimoto S."/>
            <person name="Yang J."/>
            <person name="Lee Y."/>
            <person name="Matsushima K."/>
            <person name="Sugano S."/>
            <person name="Sakaizumi M."/>
            <person name="Narita T."/>
            <person name="Ohishi K."/>
            <person name="Haga S."/>
            <person name="Ohta F."/>
            <person name="Nomoto H."/>
            <person name="Nogata K."/>
            <person name="Morishita T."/>
            <person name="Endo T."/>
            <person name="Shin-I T."/>
            <person name="Takeda H."/>
            <person name="Morishita S."/>
            <person name="Kohara Y."/>
        </authorList>
    </citation>
    <scope>NUCLEOTIDE SEQUENCE [LARGE SCALE GENOMIC DNA]</scope>
    <source>
        <strain evidence="6 7">Hd-rR</strain>
    </source>
</reference>
<dbReference type="SUPFAM" id="SSF48726">
    <property type="entry name" value="Immunoglobulin"/>
    <property type="match status" value="1"/>
</dbReference>
<organism evidence="6 7">
    <name type="scientific">Oryzias latipes</name>
    <name type="common">Japanese rice fish</name>
    <name type="synonym">Japanese killifish</name>
    <dbReference type="NCBI Taxonomy" id="8090"/>
    <lineage>
        <taxon>Eukaryota</taxon>
        <taxon>Metazoa</taxon>
        <taxon>Chordata</taxon>
        <taxon>Craniata</taxon>
        <taxon>Vertebrata</taxon>
        <taxon>Euteleostomi</taxon>
        <taxon>Actinopterygii</taxon>
        <taxon>Neopterygii</taxon>
        <taxon>Teleostei</taxon>
        <taxon>Neoteleostei</taxon>
        <taxon>Acanthomorphata</taxon>
        <taxon>Ovalentaria</taxon>
        <taxon>Atherinomorphae</taxon>
        <taxon>Beloniformes</taxon>
        <taxon>Adrianichthyidae</taxon>
        <taxon>Oryziinae</taxon>
        <taxon>Oryzias</taxon>
    </lineage>
</organism>
<dbReference type="GO" id="GO:0050870">
    <property type="term" value="P:positive regulation of T cell activation"/>
    <property type="evidence" value="ECO:0000318"/>
    <property type="project" value="GO_Central"/>
</dbReference>
<dbReference type="SUPFAM" id="SSF54452">
    <property type="entry name" value="MHC antigen-recognition domain"/>
    <property type="match status" value="1"/>
</dbReference>
<dbReference type="PROSITE" id="PS50835">
    <property type="entry name" value="IG_LIKE"/>
    <property type="match status" value="1"/>
</dbReference>
<proteinExistence type="inferred from homology"/>
<dbReference type="PANTHER" id="PTHR19944">
    <property type="entry name" value="MHC CLASS II-RELATED"/>
    <property type="match status" value="1"/>
</dbReference>
<dbReference type="GO" id="GO:0002503">
    <property type="term" value="P:peptide antigen assembly with MHC class II protein complex"/>
    <property type="evidence" value="ECO:0000318"/>
    <property type="project" value="GO_Central"/>
</dbReference>
<keyword evidence="2" id="KW-0325">Glycoprotein</keyword>
<dbReference type="Gene3D" id="2.60.40.10">
    <property type="entry name" value="Immunoglobulins"/>
    <property type="match status" value="1"/>
</dbReference>
<dbReference type="Pfam" id="PF07654">
    <property type="entry name" value="C1-set"/>
    <property type="match status" value="1"/>
</dbReference>
<protein>
    <recommendedName>
        <fullName evidence="5">Ig-like domain-containing protein</fullName>
    </recommendedName>
</protein>
<dbReference type="InterPro" id="IPR007110">
    <property type="entry name" value="Ig-like_dom"/>
</dbReference>
<dbReference type="InterPro" id="IPR013783">
    <property type="entry name" value="Ig-like_fold"/>
</dbReference>
<dbReference type="GO" id="GO:0019886">
    <property type="term" value="P:antigen processing and presentation of exogenous peptide antigen via MHC class II"/>
    <property type="evidence" value="ECO:0000318"/>
    <property type="project" value="GO_Central"/>
</dbReference>
<dbReference type="GeneTree" id="ENSGT00940000161847"/>
<dbReference type="GO" id="GO:0050778">
    <property type="term" value="P:positive regulation of immune response"/>
    <property type="evidence" value="ECO:0000318"/>
    <property type="project" value="GO_Central"/>
</dbReference>
<dbReference type="InParanoid" id="H2MBU1"/>
<dbReference type="GO" id="GO:0031902">
    <property type="term" value="C:late endosome membrane"/>
    <property type="evidence" value="ECO:0000318"/>
    <property type="project" value="GO_Central"/>
</dbReference>
<evidence type="ECO:0000313" key="6">
    <source>
        <dbReference type="Ensembl" id="ENSORLP00000016018.2"/>
    </source>
</evidence>
<feature type="transmembrane region" description="Helical" evidence="4">
    <location>
        <begin position="299"/>
        <end position="319"/>
    </location>
</feature>
<evidence type="ECO:0000256" key="1">
    <source>
        <dbReference type="ARBA" id="ARBA00007394"/>
    </source>
</evidence>
<evidence type="ECO:0000313" key="7">
    <source>
        <dbReference type="Proteomes" id="UP000001038"/>
    </source>
</evidence>
<dbReference type="InterPro" id="IPR001003">
    <property type="entry name" value="MHC_II_a_N"/>
</dbReference>
<name>H2MBU1_ORYLA</name>
<keyword evidence="4" id="KW-0472">Membrane</keyword>
<dbReference type="InterPro" id="IPR003006">
    <property type="entry name" value="Ig/MHC_CS"/>
</dbReference>
<accession>H2MBU1</accession>
<comment type="similarity">
    <text evidence="1">Belongs to the MHC class II family.</text>
</comment>
<gene>
    <name evidence="6" type="primary">LOC101156161</name>
</gene>
<dbReference type="InterPro" id="IPR003597">
    <property type="entry name" value="Ig_C1-set"/>
</dbReference>
<dbReference type="InterPro" id="IPR011162">
    <property type="entry name" value="MHC_I/II-like_Ag-recog"/>
</dbReference>
<dbReference type="Ensembl" id="ENSORLT00000016019.2">
    <property type="protein sequence ID" value="ENSORLP00000016018.2"/>
    <property type="gene ID" value="ENSORLG00000012794.2"/>
</dbReference>
<evidence type="ECO:0000256" key="3">
    <source>
        <dbReference type="ARBA" id="ARBA00023319"/>
    </source>
</evidence>
<keyword evidence="4" id="KW-1133">Transmembrane helix</keyword>
<dbReference type="InterPro" id="IPR050160">
    <property type="entry name" value="MHC/Immunoglobulin"/>
</dbReference>
<dbReference type="PROSITE" id="PS00290">
    <property type="entry name" value="IG_MHC"/>
    <property type="match status" value="1"/>
</dbReference>
<sequence>MAKNSMVLARLLQDRITQFSQNSSCKLTPGIKNLKKHQKIFYVLALMSFNSNFFNPLYKSSSYRTITPNFPCVAPLVQSLASFKPLVSNCKDLQSFSHITMSKFNFLAPRHMFHFIYGCYETDEVRVDLVVDDDTIGYADFTKQEMVWCLPYVPPSGKDLEKEAFKFAKNSIANCHSVLAKAKKADHGTPLRQEPPDLSIYTRYKAEEGVLDTLFCSANHFYPPTINFTWTKNGAEVTEGLLNLRFSHNKDGTFRGISTLSFTPQRGDVYSCWVSHEALERPRIITWESRRRRSPARMFFCASLILCLAGIGTGLYFFIKKPNYCCGCQ</sequence>
<dbReference type="Bgee" id="ENSORLG00000012794">
    <property type="expression patterns" value="Expressed in pharyngeal gill and 11 other cell types or tissues"/>
</dbReference>
<dbReference type="SMART" id="SM00407">
    <property type="entry name" value="IGc1"/>
    <property type="match status" value="1"/>
</dbReference>
<reference evidence="6" key="2">
    <citation type="submission" date="2025-08" db="UniProtKB">
        <authorList>
            <consortium name="Ensembl"/>
        </authorList>
    </citation>
    <scope>IDENTIFICATION</scope>
    <source>
        <strain evidence="6">Hd-rR</strain>
    </source>
</reference>
<dbReference type="GO" id="GO:0006955">
    <property type="term" value="P:immune response"/>
    <property type="evidence" value="ECO:0007669"/>
    <property type="project" value="InterPro"/>
</dbReference>
<dbReference type="STRING" id="8090.ENSORLP00000016018"/>
<keyword evidence="3" id="KW-0393">Immunoglobulin domain</keyword>
<dbReference type="GO" id="GO:0023026">
    <property type="term" value="F:MHC class II protein complex binding"/>
    <property type="evidence" value="ECO:0000318"/>
    <property type="project" value="GO_Central"/>
</dbReference>
<dbReference type="GO" id="GO:0005765">
    <property type="term" value="C:lysosomal membrane"/>
    <property type="evidence" value="ECO:0000318"/>
    <property type="project" value="GO_Central"/>
</dbReference>
<dbReference type="GO" id="GO:0042605">
    <property type="term" value="F:peptide antigen binding"/>
    <property type="evidence" value="ECO:0000318"/>
    <property type="project" value="GO_Central"/>
</dbReference>
<dbReference type="Proteomes" id="UP000001038">
    <property type="component" value="Chromosome 5"/>
</dbReference>
<keyword evidence="4" id="KW-0812">Transmembrane</keyword>
<dbReference type="GO" id="GO:0042613">
    <property type="term" value="C:MHC class II protein complex"/>
    <property type="evidence" value="ECO:0000318"/>
    <property type="project" value="GO_Central"/>
</dbReference>
<dbReference type="SMART" id="SM00920">
    <property type="entry name" value="MHC_II_alpha"/>
    <property type="match status" value="1"/>
</dbReference>
<dbReference type="PANTHER" id="PTHR19944:SF86">
    <property type="entry name" value="HLA CLASS II HISTOCOMPATIBILITY ANTIGEN, DR ALPHA CHAIN"/>
    <property type="match status" value="1"/>
</dbReference>
<evidence type="ECO:0000256" key="4">
    <source>
        <dbReference type="SAM" id="Phobius"/>
    </source>
</evidence>
<dbReference type="InterPro" id="IPR036179">
    <property type="entry name" value="Ig-like_dom_sf"/>
</dbReference>
<keyword evidence="7" id="KW-1185">Reference proteome</keyword>
<evidence type="ECO:0000256" key="2">
    <source>
        <dbReference type="ARBA" id="ARBA00023180"/>
    </source>
</evidence>
<feature type="domain" description="Ig-like" evidence="5">
    <location>
        <begin position="196"/>
        <end position="286"/>
    </location>
</feature>
<dbReference type="AlphaFoldDB" id="H2MBU1"/>
<evidence type="ECO:0000259" key="5">
    <source>
        <dbReference type="PROSITE" id="PS50835"/>
    </source>
</evidence>